<dbReference type="PANTHER" id="PTHR19332">
    <property type="entry name" value="PEROXISOMAL MEMBRANE PROTEIN PEX13"/>
    <property type="match status" value="1"/>
</dbReference>
<evidence type="ECO:0000256" key="3">
    <source>
        <dbReference type="ARBA" id="ARBA00022448"/>
    </source>
</evidence>
<sequence length="344" mass="37265">MATNFRNTTLNEERIFGNSSGLNTSSGLISTSHPPPLPPRPQFSGGGGDMMFGNRYGFAGQSGYHGYNPYGGYSSMDYYGPRSYGGGFMGQGYGGYGNGGYGNGGYGGFNNPEHRFIQLAEESSRPAFQTLESLVGAVSNVAMMLDSTFFAVTSSFRAVLSVAANLAHLKGTFAQFWSSLAVVRAAVWLYKKLLYKLRITKTDPTIEAFKEAFNVSTNNEAASHSTRKHSSSLLAALFMGFMLSVPYMLIKLFAPKVAEDNALNDPALWSNPVEVQVLHKFDASNAQEMSIRAGQIVLLAPKQIQTDRHLLNSGWVLAASADRKTCGIVPLNYVQALKQPAESQ</sequence>
<comment type="similarity">
    <text evidence="1">Belongs to the peroxin-13 family.</text>
</comment>
<dbReference type="EnsemblMetazoa" id="AFUN000089-RA">
    <property type="protein sequence ID" value="AFUN000089-PA"/>
    <property type="gene ID" value="AFUN000089"/>
</dbReference>
<dbReference type="InterPro" id="IPR036028">
    <property type="entry name" value="SH3-like_dom_sf"/>
</dbReference>
<evidence type="ECO:0000256" key="8">
    <source>
        <dbReference type="ARBA" id="ARBA00023136"/>
    </source>
</evidence>
<evidence type="ECO:0000256" key="12">
    <source>
        <dbReference type="ARBA" id="ARBA00046271"/>
    </source>
</evidence>
<evidence type="ECO:0000256" key="13">
    <source>
        <dbReference type="PROSITE-ProRule" id="PRU00192"/>
    </source>
</evidence>
<accession>A0A182R1Q0</accession>
<comment type="subcellular location">
    <subcellularLocation>
        <location evidence="12">Peroxisome membrane</location>
    </subcellularLocation>
</comment>
<dbReference type="STRING" id="62324.A0A182R1Q0"/>
<keyword evidence="6" id="KW-1133">Transmembrane helix</keyword>
<evidence type="ECO:0000256" key="5">
    <source>
        <dbReference type="ARBA" id="ARBA00022927"/>
    </source>
</evidence>
<evidence type="ECO:0000313" key="16">
    <source>
        <dbReference type="EnsemblMetazoa" id="AFUN000089-PA"/>
    </source>
</evidence>
<dbReference type="PROSITE" id="PS50002">
    <property type="entry name" value="SH3"/>
    <property type="match status" value="1"/>
</dbReference>
<keyword evidence="3" id="KW-0813">Transport</keyword>
<evidence type="ECO:0000256" key="10">
    <source>
        <dbReference type="ARBA" id="ARBA00029693"/>
    </source>
</evidence>
<feature type="domain" description="SH3" evidence="15">
    <location>
        <begin position="270"/>
        <end position="339"/>
    </location>
</feature>
<evidence type="ECO:0000256" key="2">
    <source>
        <dbReference type="ARBA" id="ARBA00022443"/>
    </source>
</evidence>
<dbReference type="InterPro" id="IPR007223">
    <property type="entry name" value="Peroxin-13_N"/>
</dbReference>
<dbReference type="InterPro" id="IPR035463">
    <property type="entry name" value="Pex13"/>
</dbReference>
<dbReference type="InterPro" id="IPR001452">
    <property type="entry name" value="SH3_domain"/>
</dbReference>
<evidence type="ECO:0000256" key="7">
    <source>
        <dbReference type="ARBA" id="ARBA00023010"/>
    </source>
</evidence>
<dbReference type="Pfam" id="PF04088">
    <property type="entry name" value="Peroxin-13_N"/>
    <property type="match status" value="1"/>
</dbReference>
<keyword evidence="8" id="KW-0472">Membrane</keyword>
<evidence type="ECO:0000256" key="6">
    <source>
        <dbReference type="ARBA" id="ARBA00022989"/>
    </source>
</evidence>
<feature type="compositionally biased region" description="Low complexity" evidence="14">
    <location>
        <begin position="18"/>
        <end position="32"/>
    </location>
</feature>
<dbReference type="VEuPathDB" id="VectorBase:AFUN2_002487"/>
<feature type="region of interest" description="Disordered" evidence="14">
    <location>
        <begin position="1"/>
        <end position="37"/>
    </location>
</feature>
<dbReference type="Gene3D" id="2.30.30.40">
    <property type="entry name" value="SH3 Domains"/>
    <property type="match status" value="1"/>
</dbReference>
<proteinExistence type="inferred from homology"/>
<keyword evidence="9" id="KW-0576">Peroxisome</keyword>
<reference evidence="16" key="1">
    <citation type="submission" date="2020-05" db="UniProtKB">
        <authorList>
            <consortium name="EnsemblMetazoa"/>
        </authorList>
    </citation>
    <scope>IDENTIFICATION</scope>
    <source>
        <strain evidence="16">FUMOZ</strain>
    </source>
</reference>
<dbReference type="AlphaFoldDB" id="A0A182R1Q0"/>
<keyword evidence="5" id="KW-0653">Protein transport</keyword>
<dbReference type="SUPFAM" id="SSF50044">
    <property type="entry name" value="SH3-domain"/>
    <property type="match status" value="1"/>
</dbReference>
<dbReference type="SMART" id="SM00326">
    <property type="entry name" value="SH3"/>
    <property type="match status" value="1"/>
</dbReference>
<evidence type="ECO:0000256" key="14">
    <source>
        <dbReference type="SAM" id="MobiDB-lite"/>
    </source>
</evidence>
<evidence type="ECO:0000256" key="11">
    <source>
        <dbReference type="ARBA" id="ARBA00034535"/>
    </source>
</evidence>
<dbReference type="GO" id="GO:1990429">
    <property type="term" value="C:peroxisomal importomer complex"/>
    <property type="evidence" value="ECO:0007669"/>
    <property type="project" value="TreeGrafter"/>
</dbReference>
<protein>
    <recommendedName>
        <fullName evidence="11">Peroxisomal membrane protein PEX13</fullName>
    </recommendedName>
    <alternativeName>
        <fullName evidence="10">Peroxin-13</fullName>
    </alternativeName>
</protein>
<dbReference type="PANTHER" id="PTHR19332:SF1">
    <property type="entry name" value="PEROXISOMAL MEMBRANE PROTEIN PEX13"/>
    <property type="match status" value="1"/>
</dbReference>
<dbReference type="GO" id="GO:0016560">
    <property type="term" value="P:protein import into peroxisome matrix, docking"/>
    <property type="evidence" value="ECO:0007669"/>
    <property type="project" value="InterPro"/>
</dbReference>
<dbReference type="VEuPathDB" id="VectorBase:AFUN000089"/>
<keyword evidence="4" id="KW-0812">Transmembrane</keyword>
<dbReference type="GO" id="GO:0005778">
    <property type="term" value="C:peroxisomal membrane"/>
    <property type="evidence" value="ECO:0007669"/>
    <property type="project" value="UniProtKB-SubCell"/>
</dbReference>
<organism evidence="16">
    <name type="scientific">Anopheles funestus</name>
    <name type="common">African malaria mosquito</name>
    <dbReference type="NCBI Taxonomy" id="62324"/>
    <lineage>
        <taxon>Eukaryota</taxon>
        <taxon>Metazoa</taxon>
        <taxon>Ecdysozoa</taxon>
        <taxon>Arthropoda</taxon>
        <taxon>Hexapoda</taxon>
        <taxon>Insecta</taxon>
        <taxon>Pterygota</taxon>
        <taxon>Neoptera</taxon>
        <taxon>Endopterygota</taxon>
        <taxon>Diptera</taxon>
        <taxon>Nematocera</taxon>
        <taxon>Culicoidea</taxon>
        <taxon>Culicidae</taxon>
        <taxon>Anophelinae</taxon>
        <taxon>Anopheles</taxon>
    </lineage>
</organism>
<evidence type="ECO:0000259" key="15">
    <source>
        <dbReference type="PROSITE" id="PS50002"/>
    </source>
</evidence>
<keyword evidence="2 13" id="KW-0728">SH3 domain</keyword>
<evidence type="ECO:0000256" key="4">
    <source>
        <dbReference type="ARBA" id="ARBA00022692"/>
    </source>
</evidence>
<evidence type="ECO:0000256" key="1">
    <source>
        <dbReference type="ARBA" id="ARBA00006033"/>
    </source>
</evidence>
<name>A0A182R1Q0_ANOFN</name>
<feature type="compositionally biased region" description="Polar residues" evidence="14">
    <location>
        <begin position="1"/>
        <end position="10"/>
    </location>
</feature>
<evidence type="ECO:0000256" key="9">
    <source>
        <dbReference type="ARBA" id="ARBA00023140"/>
    </source>
</evidence>
<keyword evidence="7" id="KW-0811">Translocation</keyword>